<evidence type="ECO:0000256" key="2">
    <source>
        <dbReference type="SAM" id="Phobius"/>
    </source>
</evidence>
<feature type="transmembrane region" description="Helical" evidence="2">
    <location>
        <begin position="100"/>
        <end position="118"/>
    </location>
</feature>
<dbReference type="Proteomes" id="UP000294239">
    <property type="component" value="Unassembled WGS sequence"/>
</dbReference>
<dbReference type="GeneID" id="301043956"/>
<keyword evidence="1" id="KW-0129">CBS domain</keyword>
<sequence length="393" mass="41705">MKNLLRFVVPEATPLSYKERLRAAAGAWIGILVTGLVGYIAIGAGLALPALIAPMGASAVLLFAVPSSPLAQPWSILGGNTVAAVIGVTIGLLVPQPFLAAALAIAVSIGAMITLRCLHPPSGAVALTAVLGGPAIHDLGYGFIVWPVLGNSVALLALAVVYNNFTGRPYPHAIRPQAAGHGTKDPAPVERIGFSSSDLDDVLKEFDQVLDIDRDDLETILRRTELRSYRRRATHLDCANIMSRDVIGVAPDDSLKNAYSLMRNHHIKALPVTNDVAEVVGIVTQTDFLDKATWTHGHPRIGFLQRLRLIATGKQAPNDTVKDIMTSPVQTILPTTAIEDAIIIFAEQGLHYLPVVDANQKLTGIISQSDVLVGMLADKAASNSDSDASDAIR</sequence>
<evidence type="ECO:0000313" key="5">
    <source>
        <dbReference type="Proteomes" id="UP000294239"/>
    </source>
</evidence>
<dbReference type="Gene3D" id="3.10.580.10">
    <property type="entry name" value="CBS-domain"/>
    <property type="match status" value="1"/>
</dbReference>
<dbReference type="PANTHER" id="PTHR33741">
    <property type="entry name" value="TRANSMEMBRANE PROTEIN DDB_G0269096-RELATED"/>
    <property type="match status" value="1"/>
</dbReference>
<accession>A0ABY1Y2H7</accession>
<feature type="transmembrane region" description="Helical" evidence="2">
    <location>
        <begin position="77"/>
        <end position="94"/>
    </location>
</feature>
<protein>
    <submittedName>
        <fullName evidence="4">HPP family protein</fullName>
    </submittedName>
</protein>
<feature type="transmembrane region" description="Helical" evidence="2">
    <location>
        <begin position="21"/>
        <end position="40"/>
    </location>
</feature>
<dbReference type="InterPro" id="IPR058581">
    <property type="entry name" value="TM_HPP"/>
</dbReference>
<dbReference type="PANTHER" id="PTHR33741:SF5">
    <property type="entry name" value="TRANSMEMBRANE PROTEIN DDB_G0269096-RELATED"/>
    <property type="match status" value="1"/>
</dbReference>
<feature type="domain" description="CBS" evidence="3">
    <location>
        <begin position="325"/>
        <end position="382"/>
    </location>
</feature>
<dbReference type="Pfam" id="PF00571">
    <property type="entry name" value="CBS"/>
    <property type="match status" value="2"/>
</dbReference>
<dbReference type="PROSITE" id="PS51371">
    <property type="entry name" value="CBS"/>
    <property type="match status" value="2"/>
</dbReference>
<dbReference type="RefSeq" id="WP_130979562.1">
    <property type="nucleotide sequence ID" value="NZ_SISF01000034.1"/>
</dbReference>
<keyword evidence="2" id="KW-0812">Transmembrane</keyword>
<keyword evidence="2" id="KW-1133">Transmembrane helix</keyword>
<comment type="caution">
    <text evidence="4">The sequence shown here is derived from an EMBL/GenBank/DDBJ whole genome shotgun (WGS) entry which is preliminary data.</text>
</comment>
<feature type="domain" description="CBS" evidence="3">
    <location>
        <begin position="242"/>
        <end position="300"/>
    </location>
</feature>
<gene>
    <name evidence="4" type="ORF">EYC79_22470</name>
</gene>
<dbReference type="InterPro" id="IPR046342">
    <property type="entry name" value="CBS_dom_sf"/>
</dbReference>
<keyword evidence="2" id="KW-0472">Membrane</keyword>
<reference evidence="4 5" key="1">
    <citation type="submission" date="2019-02" db="EMBL/GenBank/DDBJ databases">
        <title>Current taxonomic status of genus Agrobacterium and description of Agrobacterium cavarae sp. nov. isolated from maize roots.</title>
        <authorList>
            <person name="Flores-Felix J.D."/>
            <person name="Menendez E."/>
            <person name="Ramirez-Bahena M.H."/>
            <person name="Garcia-Fraile P."/>
            <person name="Velazquez E."/>
        </authorList>
    </citation>
    <scope>NUCLEOTIDE SEQUENCE [LARGE SCALE GENOMIC DNA]</scope>
    <source>
        <strain evidence="4 5">RZME10</strain>
    </source>
</reference>
<name>A0ABY1Y2H7_9HYPH</name>
<evidence type="ECO:0000313" key="4">
    <source>
        <dbReference type="EMBL" id="TBN08294.1"/>
    </source>
</evidence>
<dbReference type="CDD" id="cd04600">
    <property type="entry name" value="CBS_pair_HPP_assoc"/>
    <property type="match status" value="1"/>
</dbReference>
<dbReference type="CDD" id="cd02205">
    <property type="entry name" value="CBS_pair_SF"/>
    <property type="match status" value="1"/>
</dbReference>
<dbReference type="InterPro" id="IPR000644">
    <property type="entry name" value="CBS_dom"/>
</dbReference>
<keyword evidence="5" id="KW-1185">Reference proteome</keyword>
<dbReference type="SMART" id="SM00116">
    <property type="entry name" value="CBS"/>
    <property type="match status" value="2"/>
</dbReference>
<evidence type="ECO:0000256" key="1">
    <source>
        <dbReference type="PROSITE-ProRule" id="PRU00703"/>
    </source>
</evidence>
<evidence type="ECO:0000259" key="3">
    <source>
        <dbReference type="PROSITE" id="PS51371"/>
    </source>
</evidence>
<proteinExistence type="predicted"/>
<feature type="transmembrane region" description="Helical" evidence="2">
    <location>
        <begin position="139"/>
        <end position="162"/>
    </location>
</feature>
<dbReference type="Pfam" id="PF04982">
    <property type="entry name" value="TM_HPP"/>
    <property type="match status" value="1"/>
</dbReference>
<organism evidence="4 5">
    <name type="scientific">Agrobacterium cavarae</name>
    <dbReference type="NCBI Taxonomy" id="2528239"/>
    <lineage>
        <taxon>Bacteria</taxon>
        <taxon>Pseudomonadati</taxon>
        <taxon>Pseudomonadota</taxon>
        <taxon>Alphaproteobacteria</taxon>
        <taxon>Hyphomicrobiales</taxon>
        <taxon>Rhizobiaceae</taxon>
        <taxon>Rhizobium/Agrobacterium group</taxon>
        <taxon>Agrobacterium</taxon>
    </lineage>
</organism>
<dbReference type="SUPFAM" id="SSF54631">
    <property type="entry name" value="CBS-domain pair"/>
    <property type="match status" value="1"/>
</dbReference>
<dbReference type="InterPro" id="IPR007065">
    <property type="entry name" value="HPP"/>
</dbReference>
<dbReference type="EMBL" id="SISF01000034">
    <property type="protein sequence ID" value="TBN08294.1"/>
    <property type="molecule type" value="Genomic_DNA"/>
</dbReference>